<feature type="region of interest" description="Disordered" evidence="1">
    <location>
        <begin position="1"/>
        <end position="26"/>
    </location>
</feature>
<evidence type="ECO:0000313" key="2">
    <source>
        <dbReference type="EMBL" id="PZF77470.1"/>
    </source>
</evidence>
<accession>A0A2W2AY10</accession>
<gene>
    <name evidence="2" type="ORF">DK847_09135</name>
</gene>
<reference evidence="3" key="1">
    <citation type="submission" date="2018-06" db="EMBL/GenBank/DDBJ databases">
        <title>Aestuariibacter litoralis strain KCTC 52945T.</title>
        <authorList>
            <person name="Li X."/>
            <person name="Salam N."/>
            <person name="Li J.-L."/>
            <person name="Chen Y.-M."/>
            <person name="Yang Z.-W."/>
            <person name="Zhang L.-Y."/>
            <person name="Han M.-X."/>
            <person name="Xiao M."/>
            <person name="Li W.-J."/>
        </authorList>
    </citation>
    <scope>NUCLEOTIDE SEQUENCE [LARGE SCALE GENOMIC DNA]</scope>
    <source>
        <strain evidence="3">KCTC 52945</strain>
    </source>
</reference>
<organism evidence="2 3">
    <name type="scientific">Aestuariivirga litoralis</name>
    <dbReference type="NCBI Taxonomy" id="2650924"/>
    <lineage>
        <taxon>Bacteria</taxon>
        <taxon>Pseudomonadati</taxon>
        <taxon>Pseudomonadota</taxon>
        <taxon>Alphaproteobacteria</taxon>
        <taxon>Hyphomicrobiales</taxon>
        <taxon>Aestuariivirgaceae</taxon>
        <taxon>Aestuariivirga</taxon>
    </lineage>
</organism>
<dbReference type="Proteomes" id="UP000248795">
    <property type="component" value="Unassembled WGS sequence"/>
</dbReference>
<dbReference type="AlphaFoldDB" id="A0A2W2AY10"/>
<feature type="compositionally biased region" description="Basic residues" evidence="1">
    <location>
        <begin position="1"/>
        <end position="15"/>
    </location>
</feature>
<comment type="caution">
    <text evidence="2">The sequence shown here is derived from an EMBL/GenBank/DDBJ whole genome shotgun (WGS) entry which is preliminary data.</text>
</comment>
<dbReference type="EMBL" id="QKVK01000003">
    <property type="protein sequence ID" value="PZF77470.1"/>
    <property type="molecule type" value="Genomic_DNA"/>
</dbReference>
<evidence type="ECO:0000313" key="3">
    <source>
        <dbReference type="Proteomes" id="UP000248795"/>
    </source>
</evidence>
<protein>
    <submittedName>
        <fullName evidence="2">Uncharacterized protein</fullName>
    </submittedName>
</protein>
<evidence type="ECO:0000256" key="1">
    <source>
        <dbReference type="SAM" id="MobiDB-lite"/>
    </source>
</evidence>
<keyword evidence="3" id="KW-1185">Reference proteome</keyword>
<sequence>MGRFCRRHLEHHRRHGDPEKPSYKATEVNPYRLSAASWLKANADHRHVKLALQKVEGLMRNGGRNIEVRDLKGATPATKANAMWARLREQSAPPGKVLAAIIGTAMCNAADRDTRKKEYRQVQIAKVLGRMAGGQTKRWPTHHTDCTLPQEKVISWYVASEGLVLREVGKKAEDAADFVIHDHMEALLTHHKQRLKDKSKRILKKLPFPVKQGSR</sequence>
<proteinExistence type="predicted"/>
<name>A0A2W2AY10_9HYPH</name>